<evidence type="ECO:0000256" key="5">
    <source>
        <dbReference type="ARBA" id="ARBA00022984"/>
    </source>
</evidence>
<dbReference type="InterPro" id="IPR038063">
    <property type="entry name" value="Transpep_catalytic_dom"/>
</dbReference>
<keyword evidence="3" id="KW-0808">Transferase</keyword>
<dbReference type="InterPro" id="IPR005490">
    <property type="entry name" value="LD_TPept_cat_dom"/>
</dbReference>
<feature type="signal peptide" evidence="8">
    <location>
        <begin position="1"/>
        <end position="24"/>
    </location>
</feature>
<evidence type="ECO:0000256" key="4">
    <source>
        <dbReference type="ARBA" id="ARBA00022960"/>
    </source>
</evidence>
<comment type="pathway">
    <text evidence="1 7">Cell wall biogenesis; peptidoglycan biosynthesis.</text>
</comment>
<keyword evidence="5 7" id="KW-0573">Peptidoglycan synthesis</keyword>
<sequence>MNAPVIVRFLIGLCLAAAIAQPHAAAIAGDTQALTAGTVLDAVLRLKPGEYLWAPQVAPSGPLLLVVNVTTQRAVLYRNGVPIGVTTVSTGRRGHLTPLGVFPILQKQVEHYSSIYDNAPMPFMQRLTWGGVALHGGSLPGYPASHGCIRLPLEFARLLFAETRLGMTVMVMQSARPHVLSPDIDPLPAAAVTSPPYIWAPERSPSGPMVLVLSTADHQLVVLRNGRQIGAAPADVDGQVDQPLLSVLQTAGADGAHWSRVALPGQDVTGAPALGLQDIHADDSFRASVAAVIEPGTTLVITGDSLVPAADEGSKPSGSK</sequence>
<feature type="active site" description="Proton donor/acceptor" evidence="7">
    <location>
        <position position="135"/>
    </location>
</feature>
<dbReference type="CDD" id="cd16913">
    <property type="entry name" value="YkuD_like"/>
    <property type="match status" value="1"/>
</dbReference>
<feature type="domain" description="L,D-TPase catalytic" evidence="9">
    <location>
        <begin position="63"/>
        <end position="172"/>
    </location>
</feature>
<evidence type="ECO:0000313" key="10">
    <source>
        <dbReference type="EMBL" id="MEN2791805.1"/>
    </source>
</evidence>
<name>A0ABU9Y7M5_9SPHN</name>
<dbReference type="PANTHER" id="PTHR30582:SF2">
    <property type="entry name" value="L,D-TRANSPEPTIDASE YCIB-RELATED"/>
    <property type="match status" value="1"/>
</dbReference>
<evidence type="ECO:0000256" key="1">
    <source>
        <dbReference type="ARBA" id="ARBA00004752"/>
    </source>
</evidence>
<keyword evidence="11" id="KW-1185">Reference proteome</keyword>
<gene>
    <name evidence="10" type="ORF">ABC974_19390</name>
</gene>
<feature type="active site" description="Nucleophile" evidence="7">
    <location>
        <position position="148"/>
    </location>
</feature>
<evidence type="ECO:0000256" key="3">
    <source>
        <dbReference type="ARBA" id="ARBA00022679"/>
    </source>
</evidence>
<evidence type="ECO:0000256" key="2">
    <source>
        <dbReference type="ARBA" id="ARBA00005992"/>
    </source>
</evidence>
<evidence type="ECO:0000256" key="7">
    <source>
        <dbReference type="PROSITE-ProRule" id="PRU01373"/>
    </source>
</evidence>
<evidence type="ECO:0000256" key="6">
    <source>
        <dbReference type="ARBA" id="ARBA00023316"/>
    </source>
</evidence>
<keyword evidence="8" id="KW-0732">Signal</keyword>
<evidence type="ECO:0000313" key="11">
    <source>
        <dbReference type="Proteomes" id="UP001419910"/>
    </source>
</evidence>
<evidence type="ECO:0000256" key="8">
    <source>
        <dbReference type="SAM" id="SignalP"/>
    </source>
</evidence>
<dbReference type="NCBIfam" id="NF004785">
    <property type="entry name" value="PRK06132.1-2"/>
    <property type="match status" value="1"/>
</dbReference>
<evidence type="ECO:0000259" key="9">
    <source>
        <dbReference type="PROSITE" id="PS52029"/>
    </source>
</evidence>
<comment type="caution">
    <text evidence="10">The sequence shown here is derived from an EMBL/GenBank/DDBJ whole genome shotgun (WGS) entry which is preliminary data.</text>
</comment>
<comment type="similarity">
    <text evidence="2">Belongs to the YkuD family.</text>
</comment>
<dbReference type="Proteomes" id="UP001419910">
    <property type="component" value="Unassembled WGS sequence"/>
</dbReference>
<feature type="chain" id="PRO_5046710105" evidence="8">
    <location>
        <begin position="25"/>
        <end position="320"/>
    </location>
</feature>
<keyword evidence="6 7" id="KW-0961">Cell wall biogenesis/degradation</keyword>
<reference evidence="10 11" key="1">
    <citation type="submission" date="2024-05" db="EMBL/GenBank/DDBJ databases">
        <authorList>
            <person name="Liu Q."/>
            <person name="Xin Y.-H."/>
        </authorList>
    </citation>
    <scope>NUCLEOTIDE SEQUENCE [LARGE SCALE GENOMIC DNA]</scope>
    <source>
        <strain evidence="10 11">CGMCC 1.10181</strain>
    </source>
</reference>
<dbReference type="Gene3D" id="2.40.440.10">
    <property type="entry name" value="L,D-transpeptidase catalytic domain-like"/>
    <property type="match status" value="1"/>
</dbReference>
<organism evidence="10 11">
    <name type="scientific">Sphingomonas oligophenolica</name>
    <dbReference type="NCBI Taxonomy" id="301154"/>
    <lineage>
        <taxon>Bacteria</taxon>
        <taxon>Pseudomonadati</taxon>
        <taxon>Pseudomonadota</taxon>
        <taxon>Alphaproteobacteria</taxon>
        <taxon>Sphingomonadales</taxon>
        <taxon>Sphingomonadaceae</taxon>
        <taxon>Sphingomonas</taxon>
    </lineage>
</organism>
<dbReference type="PANTHER" id="PTHR30582">
    <property type="entry name" value="L,D-TRANSPEPTIDASE"/>
    <property type="match status" value="1"/>
</dbReference>
<accession>A0ABU9Y7M5</accession>
<dbReference type="SUPFAM" id="SSF141523">
    <property type="entry name" value="L,D-transpeptidase catalytic domain-like"/>
    <property type="match status" value="1"/>
</dbReference>
<keyword evidence="4 7" id="KW-0133">Cell shape</keyword>
<dbReference type="PROSITE" id="PS52029">
    <property type="entry name" value="LD_TPASE"/>
    <property type="match status" value="1"/>
</dbReference>
<dbReference type="EMBL" id="JBDIME010000020">
    <property type="protein sequence ID" value="MEN2791805.1"/>
    <property type="molecule type" value="Genomic_DNA"/>
</dbReference>
<dbReference type="RefSeq" id="WP_343892710.1">
    <property type="nucleotide sequence ID" value="NZ_BAAAEH010000061.1"/>
</dbReference>
<protein>
    <submittedName>
        <fullName evidence="10">L,D-transpeptidase family protein</fullName>
    </submittedName>
</protein>
<proteinExistence type="inferred from homology"/>
<dbReference type="Pfam" id="PF03734">
    <property type="entry name" value="YkuD"/>
    <property type="match status" value="1"/>
</dbReference>
<dbReference type="InterPro" id="IPR050979">
    <property type="entry name" value="LD-transpeptidase"/>
</dbReference>